<name>A0A895Y4R0_9ACTN</name>
<dbReference type="PROSITE" id="PS51257">
    <property type="entry name" value="PROKAR_LIPOPROTEIN"/>
    <property type="match status" value="1"/>
</dbReference>
<gene>
    <name evidence="3" type="ORF">JQS43_13295</name>
</gene>
<dbReference type="KEGG" id="nhy:JQS43_13295"/>
<organism evidence="3 4">
    <name type="scientific">Natronosporangium hydrolyticum</name>
    <dbReference type="NCBI Taxonomy" id="2811111"/>
    <lineage>
        <taxon>Bacteria</taxon>
        <taxon>Bacillati</taxon>
        <taxon>Actinomycetota</taxon>
        <taxon>Actinomycetes</taxon>
        <taxon>Micromonosporales</taxon>
        <taxon>Micromonosporaceae</taxon>
        <taxon>Natronosporangium</taxon>
    </lineage>
</organism>
<evidence type="ECO:0000256" key="1">
    <source>
        <dbReference type="SAM" id="MobiDB-lite"/>
    </source>
</evidence>
<dbReference type="RefSeq" id="WP_239674719.1">
    <property type="nucleotide sequence ID" value="NZ_CP070499.1"/>
</dbReference>
<keyword evidence="4" id="KW-1185">Reference proteome</keyword>
<evidence type="ECO:0000313" key="3">
    <source>
        <dbReference type="EMBL" id="QSB12677.1"/>
    </source>
</evidence>
<dbReference type="Proteomes" id="UP000662857">
    <property type="component" value="Chromosome"/>
</dbReference>
<feature type="compositionally biased region" description="Low complexity" evidence="1">
    <location>
        <begin position="36"/>
        <end position="48"/>
    </location>
</feature>
<evidence type="ECO:0000256" key="2">
    <source>
        <dbReference type="SAM" id="SignalP"/>
    </source>
</evidence>
<accession>A0A895Y4R0</accession>
<keyword evidence="2" id="KW-0732">Signal</keyword>
<dbReference type="AlphaFoldDB" id="A0A895Y4R0"/>
<feature type="signal peptide" evidence="2">
    <location>
        <begin position="1"/>
        <end position="18"/>
    </location>
</feature>
<protein>
    <recommendedName>
        <fullName evidence="5">Lipoprotein</fullName>
    </recommendedName>
</protein>
<feature type="region of interest" description="Disordered" evidence="1">
    <location>
        <begin position="25"/>
        <end position="55"/>
    </location>
</feature>
<feature type="chain" id="PRO_5038984952" description="Lipoprotein" evidence="2">
    <location>
        <begin position="19"/>
        <end position="178"/>
    </location>
</feature>
<proteinExistence type="predicted"/>
<dbReference type="EMBL" id="CP070499">
    <property type="protein sequence ID" value="QSB12677.1"/>
    <property type="molecule type" value="Genomic_DNA"/>
</dbReference>
<evidence type="ECO:0000313" key="4">
    <source>
        <dbReference type="Proteomes" id="UP000662857"/>
    </source>
</evidence>
<reference evidence="3" key="1">
    <citation type="submission" date="2021-02" db="EMBL/GenBank/DDBJ databases">
        <title>Natrosporangium hydrolyticum gen. nov., sp. nov, a haloalkaliphilic actinobacterium from a soda solonchak soil.</title>
        <authorList>
            <person name="Sorokin D.Y."/>
            <person name="Khijniak T.V."/>
            <person name="Zakharycheva A.P."/>
            <person name="Boueva O.V."/>
            <person name="Ariskina E.V."/>
            <person name="Hahnke R.L."/>
            <person name="Bunk B."/>
            <person name="Sproer C."/>
            <person name="Schumann P."/>
            <person name="Evtushenko L.I."/>
            <person name="Kublanov I.V."/>
        </authorList>
    </citation>
    <scope>NUCLEOTIDE SEQUENCE</scope>
    <source>
        <strain evidence="3">DSM 106523</strain>
    </source>
</reference>
<evidence type="ECO:0008006" key="5">
    <source>
        <dbReference type="Google" id="ProtNLM"/>
    </source>
</evidence>
<sequence length="178" mass="17865">MRRVFAVAGAAAVLVAIAGCGNGGDAGEAEPPAPDPDSVAAPDGVADPGDGPMSTEQFCQHVLPDQLASLNQGATVSLNELADAVAAADDAQQTAALDDFQAQGGALGDGFRDAAEAATDPELVTALTRTAGAVDDFVVEVVELAEDGEALTDLDSMELASSEELLEASTEMAAFCEQ</sequence>